<evidence type="ECO:0000313" key="2">
    <source>
        <dbReference type="EMBL" id="VDM84216.1"/>
    </source>
</evidence>
<feature type="non-terminal residue" evidence="2">
    <location>
        <position position="138"/>
    </location>
</feature>
<feature type="transmembrane region" description="Helical" evidence="1">
    <location>
        <begin position="75"/>
        <end position="96"/>
    </location>
</feature>
<keyword evidence="1" id="KW-0812">Transmembrane</keyword>
<keyword evidence="1" id="KW-1133">Transmembrane helix</keyword>
<feature type="transmembrane region" description="Helical" evidence="1">
    <location>
        <begin position="20"/>
        <end position="43"/>
    </location>
</feature>
<proteinExistence type="predicted"/>
<dbReference type="AlphaFoldDB" id="A0A3P7JLD1"/>
<dbReference type="Proteomes" id="UP000270094">
    <property type="component" value="Unassembled WGS sequence"/>
</dbReference>
<dbReference type="OrthoDB" id="5912039at2759"/>
<evidence type="ECO:0000256" key="1">
    <source>
        <dbReference type="SAM" id="Phobius"/>
    </source>
</evidence>
<organism evidence="2 3">
    <name type="scientific">Strongylus vulgaris</name>
    <name type="common">Blood worm</name>
    <dbReference type="NCBI Taxonomy" id="40348"/>
    <lineage>
        <taxon>Eukaryota</taxon>
        <taxon>Metazoa</taxon>
        <taxon>Ecdysozoa</taxon>
        <taxon>Nematoda</taxon>
        <taxon>Chromadorea</taxon>
        <taxon>Rhabditida</taxon>
        <taxon>Rhabditina</taxon>
        <taxon>Rhabditomorpha</taxon>
        <taxon>Strongyloidea</taxon>
        <taxon>Strongylidae</taxon>
        <taxon>Strongylus</taxon>
    </lineage>
</organism>
<keyword evidence="1" id="KW-0472">Membrane</keyword>
<keyword evidence="3" id="KW-1185">Reference proteome</keyword>
<accession>A0A3P7JLD1</accession>
<evidence type="ECO:0000313" key="3">
    <source>
        <dbReference type="Proteomes" id="UP000270094"/>
    </source>
</evidence>
<name>A0A3P7JLD1_STRVU</name>
<protein>
    <submittedName>
        <fullName evidence="2">Uncharacterized protein</fullName>
    </submittedName>
</protein>
<dbReference type="EMBL" id="UYYB01128487">
    <property type="protein sequence ID" value="VDM84216.1"/>
    <property type="molecule type" value="Genomic_DNA"/>
</dbReference>
<sequence length="138" mass="15352">MLQTNRPHPSQHAHRAVMRYILDLGSAVVTACNVLHPIFVTIWEDAANRIFKGPKNFEKLQGNQLVDLFAHIRHALIQTHALWVLATMGIAVVPVLHQHMQRYQENDWPIGPPGYGFPDHLANLDAVLVKAAGDGSAL</sequence>
<reference evidence="2 3" key="1">
    <citation type="submission" date="2018-11" db="EMBL/GenBank/DDBJ databases">
        <authorList>
            <consortium name="Pathogen Informatics"/>
        </authorList>
    </citation>
    <scope>NUCLEOTIDE SEQUENCE [LARGE SCALE GENOMIC DNA]</scope>
</reference>
<gene>
    <name evidence="2" type="ORF">SVUK_LOCUS19214</name>
</gene>